<evidence type="ECO:0000313" key="4">
    <source>
        <dbReference type="Proteomes" id="UP000295711"/>
    </source>
</evidence>
<feature type="transmembrane region" description="Helical" evidence="1">
    <location>
        <begin position="85"/>
        <end position="103"/>
    </location>
</feature>
<evidence type="ECO:0000259" key="2">
    <source>
        <dbReference type="Pfam" id="PF01569"/>
    </source>
</evidence>
<dbReference type="EMBL" id="SLXA01000001">
    <property type="protein sequence ID" value="TCO86338.1"/>
    <property type="molecule type" value="Genomic_DNA"/>
</dbReference>
<reference evidence="3 4" key="1">
    <citation type="submission" date="2019-03" db="EMBL/GenBank/DDBJ databases">
        <title>Genomic Encyclopedia of Type Strains, Phase IV (KMG-IV): sequencing the most valuable type-strain genomes for metagenomic binning, comparative biology and taxonomic classification.</title>
        <authorList>
            <person name="Goeker M."/>
        </authorList>
    </citation>
    <scope>NUCLEOTIDE SEQUENCE [LARGE SCALE GENOMIC DNA]</scope>
    <source>
        <strain evidence="3 4">DSM 28559</strain>
    </source>
</reference>
<protein>
    <submittedName>
        <fullName evidence="3">PAP2 superfamily protein</fullName>
    </submittedName>
</protein>
<feature type="transmembrane region" description="Helical" evidence="1">
    <location>
        <begin position="136"/>
        <end position="156"/>
    </location>
</feature>
<keyword evidence="1" id="KW-0472">Membrane</keyword>
<accession>A0A4V2SE17</accession>
<evidence type="ECO:0000313" key="3">
    <source>
        <dbReference type="EMBL" id="TCO86338.1"/>
    </source>
</evidence>
<proteinExistence type="predicted"/>
<keyword evidence="1" id="KW-0812">Transmembrane</keyword>
<dbReference type="RefSeq" id="WP_243115417.1">
    <property type="nucleotide sequence ID" value="NZ_JANKAQ010000005.1"/>
</dbReference>
<comment type="caution">
    <text evidence="3">The sequence shown here is derived from an EMBL/GenBank/DDBJ whole genome shotgun (WGS) entry which is preliminary data.</text>
</comment>
<dbReference type="Proteomes" id="UP000295711">
    <property type="component" value="Unassembled WGS sequence"/>
</dbReference>
<feature type="transmembrane region" description="Helical" evidence="1">
    <location>
        <begin position="187"/>
        <end position="205"/>
    </location>
</feature>
<dbReference type="AlphaFoldDB" id="A0A4V2SE17"/>
<feature type="transmembrane region" description="Helical" evidence="1">
    <location>
        <begin position="53"/>
        <end position="73"/>
    </location>
</feature>
<sequence length="225" mass="26625">MTREFLRKHGTKLLVPLFMVFYMVSFFYLENRVNYRFHVIHSSFDKMVPFCEYFVVPYFLWFFYIAFTVLWFMFKNKDQKEYLQLIFNLGIGMTVFIFVSWIYPNGHLLRPIEFPRENIFTDMVRFLYTIDTPTNVLPSIHVYNSIAAFIAIARCKALKNKRWVVWGAFVLTISIVAATMFLKQHTVVDVVLALAMNVVVCILVYRPENSSILVHQREYSGAENS</sequence>
<gene>
    <name evidence="3" type="ORF">EV212_101118</name>
</gene>
<feature type="transmembrane region" description="Helical" evidence="1">
    <location>
        <begin position="12"/>
        <end position="29"/>
    </location>
</feature>
<feature type="domain" description="Phosphatidic acid phosphatase type 2/haloperoxidase" evidence="2">
    <location>
        <begin position="135"/>
        <end position="206"/>
    </location>
</feature>
<keyword evidence="4" id="KW-1185">Reference proteome</keyword>
<dbReference type="SUPFAM" id="SSF48317">
    <property type="entry name" value="Acid phosphatase/Vanadium-dependent haloperoxidase"/>
    <property type="match status" value="1"/>
</dbReference>
<dbReference type="InterPro" id="IPR036938">
    <property type="entry name" value="PAP2/HPO_sf"/>
</dbReference>
<name>A0A4V2SE17_9FIRM</name>
<keyword evidence="1" id="KW-1133">Transmembrane helix</keyword>
<evidence type="ECO:0000256" key="1">
    <source>
        <dbReference type="SAM" id="Phobius"/>
    </source>
</evidence>
<dbReference type="InterPro" id="IPR000326">
    <property type="entry name" value="PAP2/HPO"/>
</dbReference>
<organism evidence="3 4">
    <name type="scientific">Frisingicoccus caecimuris</name>
    <dbReference type="NCBI Taxonomy" id="1796636"/>
    <lineage>
        <taxon>Bacteria</taxon>
        <taxon>Bacillati</taxon>
        <taxon>Bacillota</taxon>
        <taxon>Clostridia</taxon>
        <taxon>Lachnospirales</taxon>
        <taxon>Lachnospiraceae</taxon>
        <taxon>Frisingicoccus</taxon>
    </lineage>
</organism>
<dbReference type="Pfam" id="PF01569">
    <property type="entry name" value="PAP2"/>
    <property type="match status" value="1"/>
</dbReference>
<feature type="transmembrane region" description="Helical" evidence="1">
    <location>
        <begin position="163"/>
        <end position="181"/>
    </location>
</feature>